<name>A0A913Z183_PATMI</name>
<keyword evidence="4 6" id="KW-1133">Transmembrane helix</keyword>
<keyword evidence="8" id="KW-1185">Reference proteome</keyword>
<reference evidence="7" key="1">
    <citation type="submission" date="2022-11" db="UniProtKB">
        <authorList>
            <consortium name="EnsemblMetazoa"/>
        </authorList>
    </citation>
    <scope>IDENTIFICATION</scope>
</reference>
<dbReference type="RefSeq" id="XP_038057269.1">
    <property type="nucleotide sequence ID" value="XM_038201341.1"/>
</dbReference>
<dbReference type="RefSeq" id="XP_038044761.1">
    <property type="nucleotide sequence ID" value="XM_038188833.1"/>
</dbReference>
<comment type="subcellular location">
    <subcellularLocation>
        <location evidence="1">Membrane</location>
        <topology evidence="1">Multi-pass membrane protein</topology>
    </subcellularLocation>
</comment>
<dbReference type="EnsemblMetazoa" id="XM_038188833.1">
    <property type="protein sequence ID" value="XP_038044761.1"/>
    <property type="gene ID" value="LOC119719395"/>
</dbReference>
<organism evidence="7 8">
    <name type="scientific">Patiria miniata</name>
    <name type="common">Bat star</name>
    <name type="synonym">Asterina miniata</name>
    <dbReference type="NCBI Taxonomy" id="46514"/>
    <lineage>
        <taxon>Eukaryota</taxon>
        <taxon>Metazoa</taxon>
        <taxon>Echinodermata</taxon>
        <taxon>Eleutherozoa</taxon>
        <taxon>Asterozoa</taxon>
        <taxon>Asteroidea</taxon>
        <taxon>Valvatacea</taxon>
        <taxon>Valvatida</taxon>
        <taxon>Asterinidae</taxon>
        <taxon>Patiria</taxon>
    </lineage>
</organism>
<evidence type="ECO:0000256" key="3">
    <source>
        <dbReference type="ARBA" id="ARBA00022692"/>
    </source>
</evidence>
<dbReference type="EnsemblMetazoa" id="XM_038201341.1">
    <property type="protein sequence ID" value="XP_038057269.1"/>
    <property type="gene ID" value="LOC119728911"/>
</dbReference>
<dbReference type="Pfam" id="PF04061">
    <property type="entry name" value="ORMDL"/>
    <property type="match status" value="1"/>
</dbReference>
<evidence type="ECO:0000256" key="2">
    <source>
        <dbReference type="ARBA" id="ARBA00007649"/>
    </source>
</evidence>
<feature type="transmembrane region" description="Helical" evidence="6">
    <location>
        <begin position="172"/>
        <end position="192"/>
    </location>
</feature>
<proteinExistence type="inferred from homology"/>
<protein>
    <recommendedName>
        <fullName evidence="9">ORM1-like protein 2</fullName>
    </recommendedName>
</protein>
<dbReference type="OMA" id="STHYTHF"/>
<comment type="similarity">
    <text evidence="2">Belongs to the ORM family.</text>
</comment>
<dbReference type="PANTHER" id="PTHR12665">
    <property type="entry name" value="ORMDL PROTEINS"/>
    <property type="match status" value="1"/>
</dbReference>
<dbReference type="Proteomes" id="UP000887568">
    <property type="component" value="Unplaced"/>
</dbReference>
<feature type="transmembrane region" description="Helical" evidence="6">
    <location>
        <begin position="94"/>
        <end position="112"/>
    </location>
</feature>
<dbReference type="AlphaFoldDB" id="A0A913Z183"/>
<evidence type="ECO:0000313" key="8">
    <source>
        <dbReference type="Proteomes" id="UP000887568"/>
    </source>
</evidence>
<dbReference type="GeneID" id="119719395"/>
<evidence type="ECO:0000256" key="6">
    <source>
        <dbReference type="SAM" id="Phobius"/>
    </source>
</evidence>
<dbReference type="GO" id="GO:0005789">
    <property type="term" value="C:endoplasmic reticulum membrane"/>
    <property type="evidence" value="ECO:0007669"/>
    <property type="project" value="InterPro"/>
</dbReference>
<feature type="transmembrane region" description="Helical" evidence="6">
    <location>
        <begin position="71"/>
        <end position="88"/>
    </location>
</feature>
<dbReference type="GeneID" id="119728911"/>
<evidence type="ECO:0000256" key="5">
    <source>
        <dbReference type="ARBA" id="ARBA00023136"/>
    </source>
</evidence>
<sequence length="200" mass="23188">MHRQLLEESSPHQERSAKFTNISGDILFQIETAAMKMKISEQSSEPSAVANGVIESNITPFHSWLGSRGMWISYLIGTYALHLFFLSLPFLNVAMVWTLTTVTHSLLMYLLFHYIKGSIWSDCQQTERYLTQWEQIDNGDQFTTTRKFLTVVPIVMFFLASFYTKYQATHFLINGIFTLIIVLPKLPMFHGVRIFNINKY</sequence>
<dbReference type="GO" id="GO:2000303">
    <property type="term" value="P:regulation of ceramide biosynthetic process"/>
    <property type="evidence" value="ECO:0007669"/>
    <property type="project" value="UniProtKB-ARBA"/>
</dbReference>
<evidence type="ECO:0008006" key="9">
    <source>
        <dbReference type="Google" id="ProtNLM"/>
    </source>
</evidence>
<evidence type="ECO:0000313" key="7">
    <source>
        <dbReference type="EnsemblMetazoa" id="XP_038044761.1"/>
    </source>
</evidence>
<feature type="transmembrane region" description="Helical" evidence="6">
    <location>
        <begin position="148"/>
        <end position="166"/>
    </location>
</feature>
<dbReference type="OrthoDB" id="1932233at2759"/>
<evidence type="ECO:0000256" key="1">
    <source>
        <dbReference type="ARBA" id="ARBA00004141"/>
    </source>
</evidence>
<evidence type="ECO:0000256" key="4">
    <source>
        <dbReference type="ARBA" id="ARBA00022989"/>
    </source>
</evidence>
<accession>A0A913Z183</accession>
<keyword evidence="5 6" id="KW-0472">Membrane</keyword>
<keyword evidence="3 6" id="KW-0812">Transmembrane</keyword>
<dbReference type="InterPro" id="IPR007203">
    <property type="entry name" value="ORMDL"/>
</dbReference>